<keyword evidence="3" id="KW-1185">Reference proteome</keyword>
<dbReference type="InterPro" id="IPR037401">
    <property type="entry name" value="SnoaL-like"/>
</dbReference>
<dbReference type="EMBL" id="BAABNP010000006">
    <property type="protein sequence ID" value="GAA5340800.1"/>
    <property type="molecule type" value="Genomic_DNA"/>
</dbReference>
<name>A0ABP9TZL0_9MICO</name>
<sequence length="115" mass="12571">MCRTEDLVRRHIDAFNAHDVDALLADFAPATEWVTGDYTVPAGQLREFFVSAMESITPQLSLLRIIDGGDVVAAEMTETWTHNGADRSASLIAVFDLTDGKIARAKIYREGSADA</sequence>
<comment type="caution">
    <text evidence="2">The sequence shown here is derived from an EMBL/GenBank/DDBJ whole genome shotgun (WGS) entry which is preliminary data.</text>
</comment>
<reference evidence="2 3" key="1">
    <citation type="submission" date="2024-02" db="EMBL/GenBank/DDBJ databases">
        <title>Characterization of antibiotic resistant novel bacterial strains and their environmental applications.</title>
        <authorList>
            <person name="Manzoor S."/>
            <person name="Abbas S."/>
            <person name="Arshad M."/>
            <person name="Li W.J."/>
            <person name="Ahmed I."/>
        </authorList>
    </citation>
    <scope>NUCLEOTIDE SEQUENCE [LARGE SCALE GENOMIC DNA]</scope>
    <source>
        <strain evidence="2 3">KACC 15558</strain>
    </source>
</reference>
<accession>A0ABP9TZL0</accession>
<organism evidence="2 3">
    <name type="scientific">Brevibacterium ammoniilyticum</name>
    <dbReference type="NCBI Taxonomy" id="1046555"/>
    <lineage>
        <taxon>Bacteria</taxon>
        <taxon>Bacillati</taxon>
        <taxon>Actinomycetota</taxon>
        <taxon>Actinomycetes</taxon>
        <taxon>Micrococcales</taxon>
        <taxon>Brevibacteriaceae</taxon>
        <taxon>Brevibacterium</taxon>
    </lineage>
</organism>
<proteinExistence type="predicted"/>
<evidence type="ECO:0000259" key="1">
    <source>
        <dbReference type="Pfam" id="PF12680"/>
    </source>
</evidence>
<gene>
    <name evidence="2" type="ORF">KACC15558_18400</name>
</gene>
<dbReference type="Gene3D" id="3.10.450.50">
    <property type="match status" value="1"/>
</dbReference>
<evidence type="ECO:0000313" key="2">
    <source>
        <dbReference type="EMBL" id="GAA5340800.1"/>
    </source>
</evidence>
<dbReference type="RefSeq" id="WP_342038059.1">
    <property type="nucleotide sequence ID" value="NZ_BAABBK010000005.1"/>
</dbReference>
<dbReference type="SUPFAM" id="SSF54427">
    <property type="entry name" value="NTF2-like"/>
    <property type="match status" value="1"/>
</dbReference>
<feature type="domain" description="SnoaL-like" evidence="1">
    <location>
        <begin position="8"/>
        <end position="104"/>
    </location>
</feature>
<dbReference type="InterPro" id="IPR032710">
    <property type="entry name" value="NTF2-like_dom_sf"/>
</dbReference>
<protein>
    <recommendedName>
        <fullName evidence="1">SnoaL-like domain-containing protein</fullName>
    </recommendedName>
</protein>
<dbReference type="Proteomes" id="UP001498935">
    <property type="component" value="Unassembled WGS sequence"/>
</dbReference>
<evidence type="ECO:0000313" key="3">
    <source>
        <dbReference type="Proteomes" id="UP001498935"/>
    </source>
</evidence>
<dbReference type="Pfam" id="PF12680">
    <property type="entry name" value="SnoaL_2"/>
    <property type="match status" value="1"/>
</dbReference>